<evidence type="ECO:0000313" key="4">
    <source>
        <dbReference type="EMBL" id="WNM40045.1"/>
    </source>
</evidence>
<name>A0ABY9ZYH6_9ACTN</name>
<feature type="domain" description="Bacterial sugar transferase" evidence="3">
    <location>
        <begin position="30"/>
        <end position="203"/>
    </location>
</feature>
<keyword evidence="2" id="KW-0472">Membrane</keyword>
<keyword evidence="5" id="KW-1185">Reference proteome</keyword>
<comment type="similarity">
    <text evidence="1">Belongs to the bacterial sugar transferase family.</text>
</comment>
<proteinExistence type="inferred from homology"/>
<dbReference type="Proteomes" id="UP001303001">
    <property type="component" value="Chromosome"/>
</dbReference>
<protein>
    <submittedName>
        <fullName evidence="4">Sugar transferase</fullName>
        <ecNumber evidence="4">2.7.8.-</ecNumber>
    </submittedName>
</protein>
<keyword evidence="2" id="KW-1133">Transmembrane helix</keyword>
<dbReference type="Pfam" id="PF02397">
    <property type="entry name" value="Bac_transf"/>
    <property type="match status" value="1"/>
</dbReference>
<accession>A0ABY9ZYH6</accession>
<keyword evidence="2" id="KW-0812">Transmembrane</keyword>
<evidence type="ECO:0000256" key="2">
    <source>
        <dbReference type="SAM" id="Phobius"/>
    </source>
</evidence>
<gene>
    <name evidence="4" type="ORF">RMN56_01415</name>
</gene>
<organism evidence="4 5">
    <name type="scientific">Micromonospora halotolerans</name>
    <dbReference type="NCBI Taxonomy" id="709879"/>
    <lineage>
        <taxon>Bacteria</taxon>
        <taxon>Bacillati</taxon>
        <taxon>Actinomycetota</taxon>
        <taxon>Actinomycetes</taxon>
        <taxon>Micromonosporales</taxon>
        <taxon>Micromonosporaceae</taxon>
        <taxon>Micromonospora</taxon>
    </lineage>
</organism>
<evidence type="ECO:0000256" key="1">
    <source>
        <dbReference type="ARBA" id="ARBA00006464"/>
    </source>
</evidence>
<dbReference type="EMBL" id="CP134876">
    <property type="protein sequence ID" value="WNM40045.1"/>
    <property type="molecule type" value="Genomic_DNA"/>
</dbReference>
<keyword evidence="4" id="KW-0808">Transferase</keyword>
<reference evidence="4 5" key="1">
    <citation type="submission" date="2023-09" db="EMBL/GenBank/DDBJ databases">
        <title>Micromonospora halotolerans DSM 45598 genome sequence.</title>
        <authorList>
            <person name="Mo P."/>
        </authorList>
    </citation>
    <scope>NUCLEOTIDE SEQUENCE [LARGE SCALE GENOMIC DNA]</scope>
    <source>
        <strain evidence="4 5">DSM 45598</strain>
    </source>
</reference>
<dbReference type="PANTHER" id="PTHR30576">
    <property type="entry name" value="COLANIC BIOSYNTHESIS UDP-GLUCOSE LIPID CARRIER TRANSFERASE"/>
    <property type="match status" value="1"/>
</dbReference>
<dbReference type="RefSeq" id="WP_313722000.1">
    <property type="nucleotide sequence ID" value="NZ_CP134876.1"/>
</dbReference>
<sequence length="237" mass="26003">MQIRLSPGVEESATFSRPRPPGGAFGAALKRAVDLTVALVALLVAAPVLAAVAIAVLLTMGRPVLFRQARIGRNGREFTILKFRSMAAGADRFSTADDAMRLTPLGRWLRDTSLDELPSLWNIVRGDMSLVGPRPLPTSYRFRYTPEQFRRHEVRPGLTGLAQVNGRNELGWDEKFAYDVRYVDHHGLLLDLRILVRTARAVLRRQGISAPGSVTAHEFRGLTAEQPIPATAGSGAR</sequence>
<evidence type="ECO:0000259" key="3">
    <source>
        <dbReference type="Pfam" id="PF02397"/>
    </source>
</evidence>
<dbReference type="GO" id="GO:0016740">
    <property type="term" value="F:transferase activity"/>
    <property type="evidence" value="ECO:0007669"/>
    <property type="project" value="UniProtKB-KW"/>
</dbReference>
<dbReference type="PANTHER" id="PTHR30576:SF8">
    <property type="entry name" value="UNDECAPRENYL-PHOSPHATE GALACTOSE PHOSPHOTRANSFERASE"/>
    <property type="match status" value="1"/>
</dbReference>
<evidence type="ECO:0000313" key="5">
    <source>
        <dbReference type="Proteomes" id="UP001303001"/>
    </source>
</evidence>
<feature type="transmembrane region" description="Helical" evidence="2">
    <location>
        <begin position="35"/>
        <end position="60"/>
    </location>
</feature>
<dbReference type="EC" id="2.7.8.-" evidence="4"/>
<dbReference type="InterPro" id="IPR003362">
    <property type="entry name" value="Bact_transf"/>
</dbReference>